<dbReference type="GO" id="GO:0005615">
    <property type="term" value="C:extracellular space"/>
    <property type="evidence" value="ECO:0007669"/>
    <property type="project" value="TreeGrafter"/>
</dbReference>
<evidence type="ECO:0000256" key="3">
    <source>
        <dbReference type="ARBA" id="ARBA00022704"/>
    </source>
</evidence>
<dbReference type="AlphaFoldDB" id="A0A914H3G4"/>
<evidence type="ECO:0000313" key="5">
    <source>
        <dbReference type="Proteomes" id="UP000887572"/>
    </source>
</evidence>
<evidence type="ECO:0000259" key="4">
    <source>
        <dbReference type="Pfam" id="PF00031"/>
    </source>
</evidence>
<evidence type="ECO:0000313" key="6">
    <source>
        <dbReference type="WBParaSite" id="Gr19_v10_g13295.t1"/>
    </source>
</evidence>
<dbReference type="Pfam" id="PF00031">
    <property type="entry name" value="Cystatin"/>
    <property type="match status" value="1"/>
</dbReference>
<dbReference type="GO" id="GO:0004869">
    <property type="term" value="F:cysteine-type endopeptidase inhibitor activity"/>
    <property type="evidence" value="ECO:0007669"/>
    <property type="project" value="UniProtKB-KW"/>
</dbReference>
<name>A0A914H3G4_GLORO</name>
<keyword evidence="3" id="KW-0789">Thiol protease inhibitor</keyword>
<evidence type="ECO:0000256" key="2">
    <source>
        <dbReference type="ARBA" id="ARBA00022690"/>
    </source>
</evidence>
<proteinExistence type="inferred from homology"/>
<dbReference type="PROSITE" id="PS00287">
    <property type="entry name" value="CYSTATIN"/>
    <property type="match status" value="1"/>
</dbReference>
<sequence>MAVADQSQQNSVVGGWTDQDVAGDSVKTLASRSIISAQSQVVAGLKYKLRIVVGRSNCPKSPLTADFANCAEGDQSARKTYLVTIWQKPWEHFEQITYEAEEMNNSREENE</sequence>
<keyword evidence="5" id="KW-1185">Reference proteome</keyword>
<dbReference type="InterPro" id="IPR046350">
    <property type="entry name" value="Cystatin_sf"/>
</dbReference>
<protein>
    <submittedName>
        <fullName evidence="6">Cystatin domain-containing protein</fullName>
    </submittedName>
</protein>
<evidence type="ECO:0000256" key="1">
    <source>
        <dbReference type="ARBA" id="ARBA00009403"/>
    </source>
</evidence>
<dbReference type="WBParaSite" id="Gr19_v10_g13295.t1">
    <property type="protein sequence ID" value="Gr19_v10_g13295.t1"/>
    <property type="gene ID" value="Gr19_v10_g13295"/>
</dbReference>
<dbReference type="Proteomes" id="UP000887572">
    <property type="component" value="Unplaced"/>
</dbReference>
<dbReference type="InterPro" id="IPR000010">
    <property type="entry name" value="Cystatin_dom"/>
</dbReference>
<reference evidence="6" key="1">
    <citation type="submission" date="2022-11" db="UniProtKB">
        <authorList>
            <consortium name="WormBaseParasite"/>
        </authorList>
    </citation>
    <scope>IDENTIFICATION</scope>
</reference>
<dbReference type="PANTHER" id="PTHR46186">
    <property type="entry name" value="CYSTATIN"/>
    <property type="match status" value="1"/>
</dbReference>
<dbReference type="InterPro" id="IPR018073">
    <property type="entry name" value="Prot_inh_cystat_CS"/>
</dbReference>
<dbReference type="GO" id="GO:0005737">
    <property type="term" value="C:cytoplasm"/>
    <property type="evidence" value="ECO:0007669"/>
    <property type="project" value="TreeGrafter"/>
</dbReference>
<feature type="domain" description="Cystatin" evidence="4">
    <location>
        <begin position="32"/>
        <end position="73"/>
    </location>
</feature>
<dbReference type="GO" id="GO:0031982">
    <property type="term" value="C:vesicle"/>
    <property type="evidence" value="ECO:0007669"/>
    <property type="project" value="TreeGrafter"/>
</dbReference>
<accession>A0A914H3G4</accession>
<dbReference type="SUPFAM" id="SSF54403">
    <property type="entry name" value="Cystatin/monellin"/>
    <property type="match status" value="1"/>
</dbReference>
<organism evidence="5 6">
    <name type="scientific">Globodera rostochiensis</name>
    <name type="common">Golden nematode worm</name>
    <name type="synonym">Heterodera rostochiensis</name>
    <dbReference type="NCBI Taxonomy" id="31243"/>
    <lineage>
        <taxon>Eukaryota</taxon>
        <taxon>Metazoa</taxon>
        <taxon>Ecdysozoa</taxon>
        <taxon>Nematoda</taxon>
        <taxon>Chromadorea</taxon>
        <taxon>Rhabditida</taxon>
        <taxon>Tylenchina</taxon>
        <taxon>Tylenchomorpha</taxon>
        <taxon>Tylenchoidea</taxon>
        <taxon>Heteroderidae</taxon>
        <taxon>Heteroderinae</taxon>
        <taxon>Globodera</taxon>
    </lineage>
</organism>
<dbReference type="CDD" id="cd00042">
    <property type="entry name" value="CY"/>
    <property type="match status" value="1"/>
</dbReference>
<dbReference type="Gene3D" id="3.10.450.10">
    <property type="match status" value="1"/>
</dbReference>
<keyword evidence="2" id="KW-0646">Protease inhibitor</keyword>
<comment type="similarity">
    <text evidence="1">Belongs to the cystatin family.</text>
</comment>
<dbReference type="PANTHER" id="PTHR46186:SF2">
    <property type="entry name" value="CYSTATIN"/>
    <property type="match status" value="1"/>
</dbReference>